<gene>
    <name evidence="2" type="ORF">ET989_06710</name>
</gene>
<comment type="caution">
    <text evidence="2">The sequence shown here is derived from an EMBL/GenBank/DDBJ whole genome shotgun (WGS) entry which is preliminary data.</text>
</comment>
<sequence length="458" mass="48884">MPLLLGTETEYGIAAPGRPDLDAHALSSLVVEACGVPATPVVEDSRHRMLGNGGRFYVDHGHPEYCTPETTSPTDALVWELAGDRIVAEAAAAVSNALGTPVRVFRNNTDGKGQTYGYHENYLLRRSTDWALVEEALPTLLVTRVLLAGAGRVGIGPASDRPGFQLSQRADFFEQVSGLDTTQRRGIVNTRDEPHALPRDWRRLHVIAGDATRSPFATWLKLGVLGLCLAVLEARALPPVRLADPVAAFRTVSRDLTLSEPLALAGGGTGSALHVQRLLLDAAAAYAERTAFPEADALLAAWGAVLDDLATSGPTGVADRLDWAAKLTLLEGYRARGGLGWDHPKLAQVDLAWAELGERGLAERLQAAGRLRPGPAPGPVEAAMVTPPTDTRAHTRGTWVREHVDHVVAAGWDSLLVRGSAGALHPLRMPDPFRHTAAGAEPGASADRLARSHDRRDP</sequence>
<dbReference type="GO" id="GO:0005524">
    <property type="term" value="F:ATP binding"/>
    <property type="evidence" value="ECO:0007669"/>
    <property type="project" value="TreeGrafter"/>
</dbReference>
<dbReference type="PANTHER" id="PTHR42307">
    <property type="entry name" value="PUP DEAMIDASE/DEPUPYLASE"/>
    <property type="match status" value="1"/>
</dbReference>
<organism evidence="2 3">
    <name type="scientific">Propioniciclava sinopodophylli</name>
    <dbReference type="NCBI Taxonomy" id="1837344"/>
    <lineage>
        <taxon>Bacteria</taxon>
        <taxon>Bacillati</taxon>
        <taxon>Actinomycetota</taxon>
        <taxon>Actinomycetes</taxon>
        <taxon>Propionibacteriales</taxon>
        <taxon>Propionibacteriaceae</taxon>
        <taxon>Propioniciclava</taxon>
    </lineage>
</organism>
<evidence type="ECO:0000313" key="3">
    <source>
        <dbReference type="Proteomes" id="UP000292373"/>
    </source>
</evidence>
<dbReference type="EMBL" id="SDMQ01000005">
    <property type="protein sequence ID" value="TBT85429.1"/>
    <property type="molecule type" value="Genomic_DNA"/>
</dbReference>
<feature type="region of interest" description="Disordered" evidence="1">
    <location>
        <begin position="370"/>
        <end position="393"/>
    </location>
</feature>
<dbReference type="AlphaFoldDB" id="A0A4Q9KE93"/>
<feature type="region of interest" description="Disordered" evidence="1">
    <location>
        <begin position="433"/>
        <end position="458"/>
    </location>
</feature>
<evidence type="ECO:0000313" key="2">
    <source>
        <dbReference type="EMBL" id="TBT85429.1"/>
    </source>
</evidence>
<dbReference type="OrthoDB" id="9760627at2"/>
<dbReference type="InterPro" id="IPR004347">
    <property type="entry name" value="Pup_ligase/deamidase"/>
</dbReference>
<dbReference type="GO" id="GO:0070490">
    <property type="term" value="P:protein pupylation"/>
    <property type="evidence" value="ECO:0007669"/>
    <property type="project" value="TreeGrafter"/>
</dbReference>
<name>A0A4Q9KE93_9ACTN</name>
<reference evidence="2 3" key="1">
    <citation type="submission" date="2019-01" db="EMBL/GenBank/DDBJ databases">
        <title>Lactibacter flavus gen. nov., sp. nov., a novel bacterium of the family Propionibacteriaceae isolated from raw milk and dairy products.</title>
        <authorList>
            <person name="Huptas C."/>
            <person name="Wenning M."/>
            <person name="Breitenwieser F."/>
            <person name="Doll E."/>
            <person name="Von Neubeck M."/>
            <person name="Busse H.-J."/>
            <person name="Scherer S."/>
        </authorList>
    </citation>
    <scope>NUCLEOTIDE SEQUENCE [LARGE SCALE GENOMIC DNA]</scope>
    <source>
        <strain evidence="2 3">KCTC 33808</strain>
    </source>
</reference>
<dbReference type="GO" id="GO:0019941">
    <property type="term" value="P:modification-dependent protein catabolic process"/>
    <property type="evidence" value="ECO:0007669"/>
    <property type="project" value="InterPro"/>
</dbReference>
<dbReference type="GO" id="GO:0010498">
    <property type="term" value="P:proteasomal protein catabolic process"/>
    <property type="evidence" value="ECO:0007669"/>
    <property type="project" value="InterPro"/>
</dbReference>
<dbReference type="PANTHER" id="PTHR42307:SF2">
    <property type="entry name" value="PUP DEAMIDASE_DEPUPYLASE"/>
    <property type="match status" value="1"/>
</dbReference>
<dbReference type="GO" id="GO:0000502">
    <property type="term" value="C:proteasome complex"/>
    <property type="evidence" value="ECO:0007669"/>
    <property type="project" value="UniProtKB-KW"/>
</dbReference>
<dbReference type="RefSeq" id="WP_131167770.1">
    <property type="nucleotide sequence ID" value="NZ_SDMQ01000005.1"/>
</dbReference>
<feature type="compositionally biased region" description="Basic and acidic residues" evidence="1">
    <location>
        <begin position="448"/>
        <end position="458"/>
    </location>
</feature>
<dbReference type="Pfam" id="PF03136">
    <property type="entry name" value="Pup_ligase"/>
    <property type="match status" value="1"/>
</dbReference>
<keyword evidence="3" id="KW-1185">Reference proteome</keyword>
<evidence type="ECO:0000256" key="1">
    <source>
        <dbReference type="SAM" id="MobiDB-lite"/>
    </source>
</evidence>
<dbReference type="Proteomes" id="UP000292373">
    <property type="component" value="Unassembled WGS sequence"/>
</dbReference>
<keyword evidence="2" id="KW-0647">Proteasome</keyword>
<proteinExistence type="predicted"/>
<accession>A0A4Q9KE93</accession>
<protein>
    <submittedName>
        <fullName evidence="2">Proteasome accessory factor PafA2</fullName>
    </submittedName>
</protein>